<keyword evidence="10" id="KW-0508">mRNA splicing</keyword>
<keyword evidence="8" id="KW-0677">Repeat</keyword>
<dbReference type="GO" id="GO:0005634">
    <property type="term" value="C:nucleus"/>
    <property type="evidence" value="ECO:0007669"/>
    <property type="project" value="UniProtKB-SubCell"/>
</dbReference>
<dbReference type="CDD" id="cd12491">
    <property type="entry name" value="RRM2_RBM47"/>
    <property type="match status" value="1"/>
</dbReference>
<dbReference type="CDD" id="cd12485">
    <property type="entry name" value="RRM1_RBM47"/>
    <property type="match status" value="1"/>
</dbReference>
<evidence type="ECO:0000256" key="5">
    <source>
        <dbReference type="ARBA" id="ARBA00022481"/>
    </source>
</evidence>
<sequence length="544" mass="59701">MTAEDPASSSTMSNNIASSKPSKPSGSSHHSTHGQISVPEGVAGAHNEAALVALMERTGYGMVQENGQRKYGPPPGWSSPSPPRGCEIFVGKIPRDVYEDELVPVFESVGRIYEMRLMMDFDGKNRGYAFVMYTEKHEAKRAVRELNNYEVRPGRLLGVCSSVDNCRLFIGGIPKTKKREEILEEVSKVTEGVLDVIVYASAADKMKNRGFAFVEYESHRAAAMARRKLMPGRIQLWGHQIAVDWAEPEIDVDEDVMETVKILYVRNLMMETSEETIRQVFSQWNPGCVERVKKIRDYAFVHFTSRDDAVLAMDHLNGTEVEGSCIEVTLAKPVDKEQYSRQKASKGASATPEATQQNYVYQCDPYTLAYYGYPYNTLIGPNRDYFVKGSPMIQNNVGLPTLAGQYPVFSAAPAAKLMEEGKVHTVEHLINPLAMQHPEHTTASAAAATVLPAVSTPPPFQGRPITPVYAMAHNVQRIPAPGSLYGAGYVPIANYAANTAALAALQKNAAVAAAAYGGYTGYAVPQAFPATAFQLPIHDVYQTY</sequence>
<accession>A0AAV1EUB0</accession>
<feature type="compositionally biased region" description="Low complexity" evidence="14">
    <location>
        <begin position="7"/>
        <end position="29"/>
    </location>
</feature>
<dbReference type="InterPro" id="IPR006535">
    <property type="entry name" value="HnRNP_R/Q_splicing_fac"/>
</dbReference>
<dbReference type="FunFam" id="3.30.70.330:FF:000022">
    <property type="entry name" value="APOBEC1 complementation factor isoform X1"/>
    <property type="match status" value="1"/>
</dbReference>
<evidence type="ECO:0000256" key="14">
    <source>
        <dbReference type="SAM" id="MobiDB-lite"/>
    </source>
</evidence>
<evidence type="ECO:0000313" key="17">
    <source>
        <dbReference type="Proteomes" id="UP001178508"/>
    </source>
</evidence>
<feature type="domain" description="RRM" evidence="15">
    <location>
        <begin position="86"/>
        <end position="164"/>
    </location>
</feature>
<evidence type="ECO:0000256" key="6">
    <source>
        <dbReference type="ARBA" id="ARBA00022490"/>
    </source>
</evidence>
<dbReference type="GO" id="GO:0005737">
    <property type="term" value="C:cytoplasm"/>
    <property type="evidence" value="ECO:0007669"/>
    <property type="project" value="UniProtKB-SubCell"/>
</dbReference>
<dbReference type="NCBIfam" id="TIGR01648">
    <property type="entry name" value="hnRNP-R-Q"/>
    <property type="match status" value="1"/>
</dbReference>
<gene>
    <name evidence="16" type="ORF">XNOV1_A029886</name>
</gene>
<evidence type="ECO:0000256" key="11">
    <source>
        <dbReference type="ARBA" id="ARBA00023242"/>
    </source>
</evidence>
<dbReference type="GO" id="GO:0008380">
    <property type="term" value="P:RNA splicing"/>
    <property type="evidence" value="ECO:0007669"/>
    <property type="project" value="UniProtKB-KW"/>
</dbReference>
<dbReference type="InterPro" id="IPR047044">
    <property type="entry name" value="RBM47_RRM1"/>
</dbReference>
<feature type="domain" description="RRM" evidence="15">
    <location>
        <begin position="166"/>
        <end position="248"/>
    </location>
</feature>
<feature type="domain" description="RRM" evidence="15">
    <location>
        <begin position="261"/>
        <end position="333"/>
    </location>
</feature>
<dbReference type="PANTHER" id="PTHR21245">
    <property type="entry name" value="HETEROGENEOUS NUCLEAR RIBONUCLEOPROTEIN"/>
    <property type="match status" value="1"/>
</dbReference>
<evidence type="ECO:0000256" key="8">
    <source>
        <dbReference type="ARBA" id="ARBA00022737"/>
    </source>
</evidence>
<evidence type="ECO:0000256" key="4">
    <source>
        <dbReference type="ARBA" id="ARBA00015191"/>
    </source>
</evidence>
<keyword evidence="11" id="KW-0539">Nucleus</keyword>
<dbReference type="SUPFAM" id="SSF54928">
    <property type="entry name" value="RNA-binding domain, RBD"/>
    <property type="match status" value="3"/>
</dbReference>
<dbReference type="GO" id="GO:0003723">
    <property type="term" value="F:RNA binding"/>
    <property type="evidence" value="ECO:0007669"/>
    <property type="project" value="UniProtKB-UniRule"/>
</dbReference>
<dbReference type="InterPro" id="IPR000504">
    <property type="entry name" value="RRM_dom"/>
</dbReference>
<organism evidence="16 17">
    <name type="scientific">Xyrichtys novacula</name>
    <name type="common">Pearly razorfish</name>
    <name type="synonym">Hemipteronotus novacula</name>
    <dbReference type="NCBI Taxonomy" id="13765"/>
    <lineage>
        <taxon>Eukaryota</taxon>
        <taxon>Metazoa</taxon>
        <taxon>Chordata</taxon>
        <taxon>Craniata</taxon>
        <taxon>Vertebrata</taxon>
        <taxon>Euteleostomi</taxon>
        <taxon>Actinopterygii</taxon>
        <taxon>Neopterygii</taxon>
        <taxon>Teleostei</taxon>
        <taxon>Neoteleostei</taxon>
        <taxon>Acanthomorphata</taxon>
        <taxon>Eupercaria</taxon>
        <taxon>Labriformes</taxon>
        <taxon>Labridae</taxon>
        <taxon>Xyrichtys</taxon>
    </lineage>
</organism>
<dbReference type="InterPro" id="IPR035979">
    <property type="entry name" value="RBD_domain_sf"/>
</dbReference>
<keyword evidence="7" id="KW-0507">mRNA processing</keyword>
<evidence type="ECO:0000256" key="12">
    <source>
        <dbReference type="ARBA" id="ARBA00030579"/>
    </source>
</evidence>
<protein>
    <recommendedName>
        <fullName evidence="4">RNA-binding protein 47</fullName>
    </recommendedName>
    <alternativeName>
        <fullName evidence="12">RNA-binding motif protein 47</fullName>
    </alternativeName>
</protein>
<dbReference type="InterPro" id="IPR034440">
    <property type="entry name" value="RBM47_RRM2"/>
</dbReference>
<keyword evidence="6" id="KW-0963">Cytoplasm</keyword>
<dbReference type="FunFam" id="3.30.70.330:FF:000146">
    <property type="entry name" value="RNA-binding protein 47 isoform X1"/>
    <property type="match status" value="1"/>
</dbReference>
<dbReference type="Pfam" id="PF00076">
    <property type="entry name" value="RRM_1"/>
    <property type="match status" value="3"/>
</dbReference>
<dbReference type="Proteomes" id="UP001178508">
    <property type="component" value="Chromosome 3"/>
</dbReference>
<evidence type="ECO:0000256" key="10">
    <source>
        <dbReference type="ARBA" id="ARBA00023187"/>
    </source>
</evidence>
<comment type="subcellular location">
    <subcellularLocation>
        <location evidence="2">Cytoplasm</location>
    </subcellularLocation>
    <subcellularLocation>
        <location evidence="1">Nucleus</location>
    </subcellularLocation>
</comment>
<proteinExistence type="inferred from homology"/>
<dbReference type="FunFam" id="3.30.70.330:FF:000026">
    <property type="entry name" value="APOBEC1 complementation factor isoform X1"/>
    <property type="match status" value="1"/>
</dbReference>
<evidence type="ECO:0000256" key="1">
    <source>
        <dbReference type="ARBA" id="ARBA00004123"/>
    </source>
</evidence>
<feature type="region of interest" description="Disordered" evidence="14">
    <location>
        <begin position="1"/>
        <end position="42"/>
    </location>
</feature>
<evidence type="ECO:0000256" key="9">
    <source>
        <dbReference type="ARBA" id="ARBA00022884"/>
    </source>
</evidence>
<evidence type="ECO:0000313" key="16">
    <source>
        <dbReference type="EMBL" id="CAJ1052241.1"/>
    </source>
</evidence>
<evidence type="ECO:0000256" key="7">
    <source>
        <dbReference type="ARBA" id="ARBA00022664"/>
    </source>
</evidence>
<dbReference type="AlphaFoldDB" id="A0AAV1EUB0"/>
<dbReference type="SMART" id="SM00360">
    <property type="entry name" value="RRM"/>
    <property type="match status" value="3"/>
</dbReference>
<dbReference type="GO" id="GO:0006397">
    <property type="term" value="P:mRNA processing"/>
    <property type="evidence" value="ECO:0007669"/>
    <property type="project" value="UniProtKB-KW"/>
</dbReference>
<keyword evidence="9 13" id="KW-0694">RNA-binding</keyword>
<evidence type="ECO:0000259" key="15">
    <source>
        <dbReference type="PROSITE" id="PS50102"/>
    </source>
</evidence>
<comment type="similarity">
    <text evidence="3">Belongs to the RRM RBM47 family.</text>
</comment>
<evidence type="ECO:0000256" key="13">
    <source>
        <dbReference type="PROSITE-ProRule" id="PRU00176"/>
    </source>
</evidence>
<dbReference type="EMBL" id="OY660866">
    <property type="protein sequence ID" value="CAJ1052241.1"/>
    <property type="molecule type" value="Genomic_DNA"/>
</dbReference>
<name>A0AAV1EUB0_XYRNO</name>
<evidence type="ECO:0000256" key="2">
    <source>
        <dbReference type="ARBA" id="ARBA00004496"/>
    </source>
</evidence>
<evidence type="ECO:0000256" key="3">
    <source>
        <dbReference type="ARBA" id="ARBA00005319"/>
    </source>
</evidence>
<dbReference type="InterPro" id="IPR012677">
    <property type="entry name" value="Nucleotide-bd_a/b_plait_sf"/>
</dbReference>
<keyword evidence="17" id="KW-1185">Reference proteome</keyword>
<keyword evidence="5" id="KW-0488">Methylation</keyword>
<dbReference type="PROSITE" id="PS50102">
    <property type="entry name" value="RRM"/>
    <property type="match status" value="3"/>
</dbReference>
<reference evidence="16" key="1">
    <citation type="submission" date="2023-08" db="EMBL/GenBank/DDBJ databases">
        <authorList>
            <person name="Alioto T."/>
            <person name="Alioto T."/>
            <person name="Gomez Garrido J."/>
        </authorList>
    </citation>
    <scope>NUCLEOTIDE SEQUENCE</scope>
</reference>
<dbReference type="Gene3D" id="3.30.70.330">
    <property type="match status" value="3"/>
</dbReference>